<evidence type="ECO:0000313" key="8">
    <source>
        <dbReference type="EMBL" id="SZX59967.1"/>
    </source>
</evidence>
<accession>A0A383V304</accession>
<evidence type="ECO:0000256" key="3">
    <source>
        <dbReference type="ARBA" id="ARBA00022737"/>
    </source>
</evidence>
<dbReference type="Proteomes" id="UP000256970">
    <property type="component" value="Unassembled WGS sequence"/>
</dbReference>
<feature type="region of interest" description="Disordered" evidence="7">
    <location>
        <begin position="1"/>
        <end position="128"/>
    </location>
</feature>
<evidence type="ECO:0000256" key="1">
    <source>
        <dbReference type="ARBA" id="ARBA00005434"/>
    </source>
</evidence>
<gene>
    <name evidence="8" type="ORF">BQ4739_LOCUS561</name>
</gene>
<feature type="compositionally biased region" description="Low complexity" evidence="7">
    <location>
        <begin position="29"/>
        <end position="45"/>
    </location>
</feature>
<protein>
    <submittedName>
        <fullName evidence="8">Uncharacterized protein</fullName>
    </submittedName>
</protein>
<evidence type="ECO:0000256" key="4">
    <source>
        <dbReference type="ARBA" id="ARBA00022763"/>
    </source>
</evidence>
<dbReference type="PROSITE" id="PS50082">
    <property type="entry name" value="WD_REPEATS_2"/>
    <property type="match status" value="2"/>
</dbReference>
<dbReference type="EMBL" id="FNXT01000033">
    <property type="protein sequence ID" value="SZX59967.1"/>
    <property type="molecule type" value="Genomic_DNA"/>
</dbReference>
<dbReference type="STRING" id="3088.A0A383V304"/>
<organism evidence="8 9">
    <name type="scientific">Tetradesmus obliquus</name>
    <name type="common">Green alga</name>
    <name type="synonym">Acutodesmus obliquus</name>
    <dbReference type="NCBI Taxonomy" id="3088"/>
    <lineage>
        <taxon>Eukaryota</taxon>
        <taxon>Viridiplantae</taxon>
        <taxon>Chlorophyta</taxon>
        <taxon>core chlorophytes</taxon>
        <taxon>Chlorophyceae</taxon>
        <taxon>CS clade</taxon>
        <taxon>Sphaeropleales</taxon>
        <taxon>Scenedesmaceae</taxon>
        <taxon>Tetradesmus</taxon>
    </lineage>
</organism>
<keyword evidence="3" id="KW-0677">Repeat</keyword>
<evidence type="ECO:0000256" key="2">
    <source>
        <dbReference type="ARBA" id="ARBA00022574"/>
    </source>
</evidence>
<reference evidence="8 9" key="1">
    <citation type="submission" date="2016-10" db="EMBL/GenBank/DDBJ databases">
        <authorList>
            <person name="Cai Z."/>
        </authorList>
    </citation>
    <scope>NUCLEOTIDE SEQUENCE [LARGE SCALE GENOMIC DNA]</scope>
</reference>
<feature type="compositionally biased region" description="Low complexity" evidence="7">
    <location>
        <begin position="70"/>
        <end position="79"/>
    </location>
</feature>
<dbReference type="InterPro" id="IPR036322">
    <property type="entry name" value="WD40_repeat_dom_sf"/>
</dbReference>
<dbReference type="PANTHER" id="PTHR14773:SF0">
    <property type="entry name" value="WD REPEAT-CONTAINING PROTEIN 76"/>
    <property type="match status" value="1"/>
</dbReference>
<dbReference type="PANTHER" id="PTHR14773">
    <property type="entry name" value="WD REPEAT-CONTAINING PROTEIN 76"/>
    <property type="match status" value="1"/>
</dbReference>
<dbReference type="GO" id="GO:0003677">
    <property type="term" value="F:DNA binding"/>
    <property type="evidence" value="ECO:0007669"/>
    <property type="project" value="UniProtKB-KW"/>
</dbReference>
<dbReference type="SMART" id="SM00320">
    <property type="entry name" value="WD40"/>
    <property type="match status" value="5"/>
</dbReference>
<feature type="repeat" description="WD" evidence="6">
    <location>
        <begin position="485"/>
        <end position="513"/>
    </location>
</feature>
<evidence type="ECO:0000256" key="7">
    <source>
        <dbReference type="SAM" id="MobiDB-lite"/>
    </source>
</evidence>
<keyword evidence="2 6" id="KW-0853">WD repeat</keyword>
<feature type="region of interest" description="Disordered" evidence="7">
    <location>
        <begin position="281"/>
        <end position="310"/>
    </location>
</feature>
<dbReference type="Gene3D" id="2.130.10.10">
    <property type="entry name" value="YVTN repeat-like/Quinoprotein amine dehydrogenase"/>
    <property type="match status" value="1"/>
</dbReference>
<dbReference type="InterPro" id="IPR015943">
    <property type="entry name" value="WD40/YVTN_repeat-like_dom_sf"/>
</dbReference>
<keyword evidence="4" id="KW-0227">DNA damage</keyword>
<dbReference type="GO" id="GO:2000001">
    <property type="term" value="P:regulation of DNA damage checkpoint"/>
    <property type="evidence" value="ECO:0007669"/>
    <property type="project" value="TreeGrafter"/>
</dbReference>
<dbReference type="InterPro" id="IPR019775">
    <property type="entry name" value="WD40_repeat_CS"/>
</dbReference>
<sequence>MYNSTLLEAAGQQGETQQKRQLRSRRGRSAAAAAAAGSPPDAPAAVELDAPGPLATSSIPEPISKHVTGQQQQQQQQAQELDDITNQLDVEPAAAPQHKDAKPQCKKQRGQAGTKPAAQPQQQHMSAFEAERAARIAANMARLAALELPQLAAGLAAMQPAGRAKAAGSAAGPSQRGVGSSKRKRSEEQQQQPPRRSARNKGEAPDPATAGGIDNEARDGSVVLLHGAWHSAVGHLSGVAAAAAAAPEPPGPLPFRSSNGDDASDAAFLALLAAQAAAVSEQQQRSSSSTDAAGKASSSGSSSSSSSSSGATGQELSALSLAAADVAKMTRDGISCLAFHPSSSRLLIAAADKQGKVGLWDIDHPVDSSSSDSSSSSSSYDGILMFEPHRDYVSSLRWTNPHTLISGSYDGTVRTLDVNTGVWGLVPGVPEEDNNWSAGDVSADGSVLYLATSDGGLSVVDARSSSSSGSGSGSGGSVVIANRKVNTLHLHANQRHLASSASDGSVAVWDVRNLAAAAGGGGGKSRSSSKAAKPLCSVGHAKSSQGAYWCPDGSGRLLSISFDDTLRVWQDPAGPDSSCKLQQARVIKHNNNTGRWVVPFRPAWSPAGDAVLTGDLKRGVALFDAASGAQKCLLASEYLTAIPSRLALHPAGLPAMAAATSSGRVHIWR</sequence>
<dbReference type="InterPro" id="IPR001680">
    <property type="entry name" value="WD40_rpt"/>
</dbReference>
<dbReference type="GO" id="GO:0006974">
    <property type="term" value="P:DNA damage response"/>
    <property type="evidence" value="ECO:0007669"/>
    <property type="project" value="UniProtKB-KW"/>
</dbReference>
<keyword evidence="9" id="KW-1185">Reference proteome</keyword>
<dbReference type="InterPro" id="IPR050853">
    <property type="entry name" value="WD_repeat_DNA-damage-binding"/>
</dbReference>
<name>A0A383V304_TETOB</name>
<feature type="repeat" description="WD" evidence="6">
    <location>
        <begin position="386"/>
        <end position="421"/>
    </location>
</feature>
<evidence type="ECO:0000313" key="9">
    <source>
        <dbReference type="Proteomes" id="UP000256970"/>
    </source>
</evidence>
<dbReference type="GO" id="GO:0005634">
    <property type="term" value="C:nucleus"/>
    <property type="evidence" value="ECO:0007669"/>
    <property type="project" value="TreeGrafter"/>
</dbReference>
<proteinExistence type="inferred from homology"/>
<dbReference type="SUPFAM" id="SSF50978">
    <property type="entry name" value="WD40 repeat-like"/>
    <property type="match status" value="1"/>
</dbReference>
<feature type="region of interest" description="Disordered" evidence="7">
    <location>
        <begin position="165"/>
        <end position="215"/>
    </location>
</feature>
<keyword evidence="5" id="KW-0238">DNA-binding</keyword>
<dbReference type="AlphaFoldDB" id="A0A383V304"/>
<dbReference type="PROSITE" id="PS00678">
    <property type="entry name" value="WD_REPEATS_1"/>
    <property type="match status" value="1"/>
</dbReference>
<dbReference type="Pfam" id="PF00400">
    <property type="entry name" value="WD40"/>
    <property type="match status" value="3"/>
</dbReference>
<evidence type="ECO:0000256" key="6">
    <source>
        <dbReference type="PROSITE-ProRule" id="PRU00221"/>
    </source>
</evidence>
<evidence type="ECO:0000256" key="5">
    <source>
        <dbReference type="ARBA" id="ARBA00023125"/>
    </source>
</evidence>
<comment type="similarity">
    <text evidence="1">Belongs to the WD repeat DDB2/WDR76 family.</text>
</comment>